<keyword evidence="1" id="KW-1133">Transmembrane helix</keyword>
<dbReference type="InterPro" id="IPR046712">
    <property type="entry name" value="DUF6785"/>
</dbReference>
<dbReference type="AlphaFoldDB" id="A0A382FVX2"/>
<gene>
    <name evidence="3" type="ORF">METZ01_LOCUS218955</name>
</gene>
<dbReference type="Pfam" id="PF20581">
    <property type="entry name" value="DUF6785"/>
    <property type="match status" value="1"/>
</dbReference>
<name>A0A382FVX2_9ZZZZ</name>
<feature type="transmembrane region" description="Helical" evidence="1">
    <location>
        <begin position="215"/>
        <end position="236"/>
    </location>
</feature>
<keyword evidence="1" id="KW-0812">Transmembrane</keyword>
<dbReference type="EMBL" id="UINC01051670">
    <property type="protein sequence ID" value="SVB66101.1"/>
    <property type="molecule type" value="Genomic_DNA"/>
</dbReference>
<feature type="transmembrane region" description="Helical" evidence="1">
    <location>
        <begin position="358"/>
        <end position="380"/>
    </location>
</feature>
<evidence type="ECO:0000256" key="1">
    <source>
        <dbReference type="SAM" id="Phobius"/>
    </source>
</evidence>
<organism evidence="3">
    <name type="scientific">marine metagenome</name>
    <dbReference type="NCBI Taxonomy" id="408172"/>
    <lineage>
        <taxon>unclassified sequences</taxon>
        <taxon>metagenomes</taxon>
        <taxon>ecological metagenomes</taxon>
    </lineage>
</organism>
<sequence>MKTLRKNQFKKIRLRAFILGIFLLSLNAHWTLILESVWYAWPTDAVPFSTVIFLIFFVGILNILVKKIAPKIALNYGEITTLYIMMSISSGIANWNMLAAAIPITGHAFWFATPENEWKQLIWQHLPNWLTIWDHQVLRDYYEGKSSFLSKQHIWGWALPVLAWTTFSSVFFSTMTLISILLRKQWTDHERLTFPVIQMPGAMMNPKSGFFQSRLIWIGFAISGTIVLINGMHFFFPQIPYVPVKRQHIDRFFVEKPWNAAMPMKISFYPFIIGLGFMMPLDLCFSAWFFYLLTRIELVLISATGIRTSAGFPYFHQQMFGAMLVVFSFYLWNGRQHFKHVMIQTIHGPSQKDALEPLSYRTTVIGVLICFVFMIFFCVWMG</sequence>
<feature type="transmembrane region" description="Helical" evidence="1">
    <location>
        <begin position="45"/>
        <end position="65"/>
    </location>
</feature>
<feature type="transmembrane region" description="Helical" evidence="1">
    <location>
        <begin position="314"/>
        <end position="332"/>
    </location>
</feature>
<feature type="transmembrane region" description="Helical" evidence="1">
    <location>
        <begin position="12"/>
        <end position="33"/>
    </location>
</feature>
<evidence type="ECO:0000259" key="2">
    <source>
        <dbReference type="Pfam" id="PF20581"/>
    </source>
</evidence>
<protein>
    <recommendedName>
        <fullName evidence="2">DUF6785 domain-containing protein</fullName>
    </recommendedName>
</protein>
<reference evidence="3" key="1">
    <citation type="submission" date="2018-05" db="EMBL/GenBank/DDBJ databases">
        <authorList>
            <person name="Lanie J.A."/>
            <person name="Ng W.-L."/>
            <person name="Kazmierczak K.M."/>
            <person name="Andrzejewski T.M."/>
            <person name="Davidsen T.M."/>
            <person name="Wayne K.J."/>
            <person name="Tettelin H."/>
            <person name="Glass J.I."/>
            <person name="Rusch D."/>
            <person name="Podicherti R."/>
            <person name="Tsui H.-C.T."/>
            <person name="Winkler M.E."/>
        </authorList>
    </citation>
    <scope>NUCLEOTIDE SEQUENCE</scope>
</reference>
<proteinExistence type="predicted"/>
<feature type="domain" description="DUF6785" evidence="2">
    <location>
        <begin position="13"/>
        <end position="382"/>
    </location>
</feature>
<feature type="transmembrane region" description="Helical" evidence="1">
    <location>
        <begin position="268"/>
        <end position="293"/>
    </location>
</feature>
<accession>A0A382FVX2</accession>
<evidence type="ECO:0000313" key="3">
    <source>
        <dbReference type="EMBL" id="SVB66101.1"/>
    </source>
</evidence>
<keyword evidence="1" id="KW-0472">Membrane</keyword>
<feature type="non-terminal residue" evidence="3">
    <location>
        <position position="382"/>
    </location>
</feature>
<feature type="transmembrane region" description="Helical" evidence="1">
    <location>
        <begin position="154"/>
        <end position="182"/>
    </location>
</feature>